<name>A0A263D6J9_9PSEU</name>
<dbReference type="AlphaFoldDB" id="A0A263D6J9"/>
<evidence type="ECO:0000313" key="3">
    <source>
        <dbReference type="Proteomes" id="UP000242444"/>
    </source>
</evidence>
<sequence>MARERQLELVHLLRAVTVDFDLAAGRFAARNGLHATDLRALIALLDAGRAGVPATPGRLGRELGLRSASTTALLDRLEGLGHIRRERDPGDRRRVLLTVDENAIALGEAFFGSLIDGVIAAAGELDDVGIATVRRFLLSVRDVARDHADGEHPSDPGEIRG</sequence>
<comment type="caution">
    <text evidence="2">The sequence shown here is derived from an EMBL/GenBank/DDBJ whole genome shotgun (WGS) entry which is preliminary data.</text>
</comment>
<dbReference type="SUPFAM" id="SSF46785">
    <property type="entry name" value="Winged helix' DNA-binding domain"/>
    <property type="match status" value="1"/>
</dbReference>
<evidence type="ECO:0000313" key="2">
    <source>
        <dbReference type="EMBL" id="OZM73035.1"/>
    </source>
</evidence>
<feature type="domain" description="HTH marR-type" evidence="1">
    <location>
        <begin position="26"/>
        <end position="127"/>
    </location>
</feature>
<protein>
    <submittedName>
        <fullName evidence="2">MarR family transcriptional regulator</fullName>
    </submittedName>
</protein>
<gene>
    <name evidence="2" type="ORF">CFN78_12470</name>
</gene>
<dbReference type="InterPro" id="IPR000835">
    <property type="entry name" value="HTH_MarR-typ"/>
</dbReference>
<evidence type="ECO:0000259" key="1">
    <source>
        <dbReference type="SMART" id="SM00347"/>
    </source>
</evidence>
<accession>A0A263D6J9</accession>
<dbReference type="PANTHER" id="PTHR33164">
    <property type="entry name" value="TRANSCRIPTIONAL REGULATOR, MARR FAMILY"/>
    <property type="match status" value="1"/>
</dbReference>
<dbReference type="Proteomes" id="UP000242444">
    <property type="component" value="Unassembled WGS sequence"/>
</dbReference>
<dbReference type="InParanoid" id="A0A263D6J9"/>
<dbReference type="RefSeq" id="WP_094862893.1">
    <property type="nucleotide sequence ID" value="NZ_NKYE01000006.1"/>
</dbReference>
<dbReference type="InterPro" id="IPR036388">
    <property type="entry name" value="WH-like_DNA-bd_sf"/>
</dbReference>
<dbReference type="PANTHER" id="PTHR33164:SF106">
    <property type="entry name" value="TRANSCRIPTIONAL REGULATORY PROTEIN"/>
    <property type="match status" value="1"/>
</dbReference>
<keyword evidence="3" id="KW-1185">Reference proteome</keyword>
<dbReference type="SMART" id="SM00347">
    <property type="entry name" value="HTH_MARR"/>
    <property type="match status" value="1"/>
</dbReference>
<dbReference type="GO" id="GO:0003700">
    <property type="term" value="F:DNA-binding transcription factor activity"/>
    <property type="evidence" value="ECO:0007669"/>
    <property type="project" value="InterPro"/>
</dbReference>
<dbReference type="EMBL" id="NKYE01000006">
    <property type="protein sequence ID" value="OZM73035.1"/>
    <property type="molecule type" value="Genomic_DNA"/>
</dbReference>
<reference evidence="2 3" key="1">
    <citation type="submission" date="2017-07" db="EMBL/GenBank/DDBJ databases">
        <title>Amycolatopsis antarcticus sp. nov., isolated from the surface of an Antarcticus brown macroalga.</title>
        <authorList>
            <person name="Wang J."/>
            <person name="Leiva S."/>
            <person name="Huang J."/>
            <person name="Huang Y."/>
        </authorList>
    </citation>
    <scope>NUCLEOTIDE SEQUENCE [LARGE SCALE GENOMIC DNA]</scope>
    <source>
        <strain evidence="2 3">AU-G6</strain>
    </source>
</reference>
<organism evidence="2 3">
    <name type="scientific">Amycolatopsis antarctica</name>
    <dbReference type="NCBI Taxonomy" id="1854586"/>
    <lineage>
        <taxon>Bacteria</taxon>
        <taxon>Bacillati</taxon>
        <taxon>Actinomycetota</taxon>
        <taxon>Actinomycetes</taxon>
        <taxon>Pseudonocardiales</taxon>
        <taxon>Pseudonocardiaceae</taxon>
        <taxon>Amycolatopsis</taxon>
    </lineage>
</organism>
<dbReference type="InterPro" id="IPR036390">
    <property type="entry name" value="WH_DNA-bd_sf"/>
</dbReference>
<dbReference type="Pfam" id="PF12802">
    <property type="entry name" value="MarR_2"/>
    <property type="match status" value="1"/>
</dbReference>
<proteinExistence type="predicted"/>
<dbReference type="Gene3D" id="1.10.10.10">
    <property type="entry name" value="Winged helix-like DNA-binding domain superfamily/Winged helix DNA-binding domain"/>
    <property type="match status" value="1"/>
</dbReference>
<dbReference type="GO" id="GO:0006950">
    <property type="term" value="P:response to stress"/>
    <property type="evidence" value="ECO:0007669"/>
    <property type="project" value="TreeGrafter"/>
</dbReference>
<dbReference type="InterPro" id="IPR039422">
    <property type="entry name" value="MarR/SlyA-like"/>
</dbReference>
<dbReference type="OrthoDB" id="3694026at2"/>